<evidence type="ECO:0000256" key="3">
    <source>
        <dbReference type="ARBA" id="ARBA00022448"/>
    </source>
</evidence>
<reference evidence="9 10" key="1">
    <citation type="submission" date="2018-07" db="EMBL/GenBank/DDBJ databases">
        <title>Motiliproteus coralliicola sp. nov., a bacterium isolated from Coral.</title>
        <authorList>
            <person name="Wang G."/>
        </authorList>
    </citation>
    <scope>NUCLEOTIDE SEQUENCE [LARGE SCALE GENOMIC DNA]</scope>
    <source>
        <strain evidence="9 10">C34</strain>
    </source>
</reference>
<dbReference type="InterPro" id="IPR002781">
    <property type="entry name" value="TM_pro_TauE-like"/>
</dbReference>
<protein>
    <recommendedName>
        <fullName evidence="8">Probable membrane transporter protein</fullName>
    </recommendedName>
</protein>
<feature type="transmembrane region" description="Helical" evidence="8">
    <location>
        <begin position="65"/>
        <end position="89"/>
    </location>
</feature>
<dbReference type="PANTHER" id="PTHR30269:SF37">
    <property type="entry name" value="MEMBRANE TRANSPORTER PROTEIN"/>
    <property type="match status" value="1"/>
</dbReference>
<dbReference type="GO" id="GO:0005886">
    <property type="term" value="C:plasma membrane"/>
    <property type="evidence" value="ECO:0007669"/>
    <property type="project" value="UniProtKB-SubCell"/>
</dbReference>
<evidence type="ECO:0000256" key="5">
    <source>
        <dbReference type="ARBA" id="ARBA00022692"/>
    </source>
</evidence>
<feature type="transmembrane region" description="Helical" evidence="8">
    <location>
        <begin position="126"/>
        <end position="149"/>
    </location>
</feature>
<feature type="transmembrane region" description="Helical" evidence="8">
    <location>
        <begin position="29"/>
        <end position="53"/>
    </location>
</feature>
<evidence type="ECO:0000313" key="9">
    <source>
        <dbReference type="EMBL" id="RDE19830.1"/>
    </source>
</evidence>
<comment type="subcellular location">
    <subcellularLocation>
        <location evidence="1 8">Cell membrane</location>
        <topology evidence="1 8">Multi-pass membrane protein</topology>
    </subcellularLocation>
</comment>
<feature type="transmembrane region" description="Helical" evidence="8">
    <location>
        <begin position="197"/>
        <end position="215"/>
    </location>
</feature>
<comment type="caution">
    <text evidence="9">The sequence shown here is derived from an EMBL/GenBank/DDBJ whole genome shotgun (WGS) entry which is preliminary data.</text>
</comment>
<keyword evidence="7 8" id="KW-0472">Membrane</keyword>
<dbReference type="RefSeq" id="WP_114696176.1">
    <property type="nucleotide sequence ID" value="NZ_QQOH01000003.1"/>
</dbReference>
<evidence type="ECO:0000256" key="1">
    <source>
        <dbReference type="ARBA" id="ARBA00004651"/>
    </source>
</evidence>
<keyword evidence="3" id="KW-0813">Transport</keyword>
<keyword evidence="5 8" id="KW-0812">Transmembrane</keyword>
<keyword evidence="6 8" id="KW-1133">Transmembrane helix</keyword>
<feature type="transmembrane region" description="Helical" evidence="8">
    <location>
        <begin position="169"/>
        <end position="190"/>
    </location>
</feature>
<accession>A0A369WCS3</accession>
<name>A0A369WCS3_9GAMM</name>
<dbReference type="PANTHER" id="PTHR30269">
    <property type="entry name" value="TRANSMEMBRANE PROTEIN YFCA"/>
    <property type="match status" value="1"/>
</dbReference>
<evidence type="ECO:0000256" key="7">
    <source>
        <dbReference type="ARBA" id="ARBA00023136"/>
    </source>
</evidence>
<dbReference type="EMBL" id="QQOH01000003">
    <property type="protein sequence ID" value="RDE19830.1"/>
    <property type="molecule type" value="Genomic_DNA"/>
</dbReference>
<sequence length="241" mass="26615">MDLELLILTVAALLTGVSKFSVGGMGMLVLPILMIVYPGPEVLGVLIPLYLWNDLAVMFCYRQRINWRIIAALAPLLMLGMALGSWLLQGLDADRFRLLTGTMILAMLGLSLWLDDHQSQWLRHPLASRGAGLLGGLISMTTNTAGPLLSLYLMEQPLDKRAYMSTRAWIFILVNVFKVPLLIGLGLMTWESTRTSLWGIPGLALGGLIGFWLVGRLQFAQFKWLIRGTAALAAIKLFVFS</sequence>
<gene>
    <name evidence="9" type="ORF">DV711_13240</name>
</gene>
<proteinExistence type="inferred from homology"/>
<evidence type="ECO:0000256" key="6">
    <source>
        <dbReference type="ARBA" id="ARBA00022989"/>
    </source>
</evidence>
<organism evidence="9 10">
    <name type="scientific">Motiliproteus coralliicola</name>
    <dbReference type="NCBI Taxonomy" id="2283196"/>
    <lineage>
        <taxon>Bacteria</taxon>
        <taxon>Pseudomonadati</taxon>
        <taxon>Pseudomonadota</taxon>
        <taxon>Gammaproteobacteria</taxon>
        <taxon>Oceanospirillales</taxon>
        <taxon>Oceanospirillaceae</taxon>
        <taxon>Motiliproteus</taxon>
    </lineage>
</organism>
<keyword evidence="10" id="KW-1185">Reference proteome</keyword>
<dbReference type="OrthoDB" id="9801058at2"/>
<feature type="transmembrane region" description="Helical" evidence="8">
    <location>
        <begin position="95"/>
        <end position="114"/>
    </location>
</feature>
<evidence type="ECO:0000313" key="10">
    <source>
        <dbReference type="Proteomes" id="UP000253769"/>
    </source>
</evidence>
<keyword evidence="4 8" id="KW-1003">Cell membrane</keyword>
<dbReference type="AlphaFoldDB" id="A0A369WCS3"/>
<evidence type="ECO:0000256" key="2">
    <source>
        <dbReference type="ARBA" id="ARBA00009142"/>
    </source>
</evidence>
<comment type="similarity">
    <text evidence="2 8">Belongs to the 4-toluene sulfonate uptake permease (TSUP) (TC 2.A.102) family.</text>
</comment>
<dbReference type="InterPro" id="IPR052017">
    <property type="entry name" value="TSUP"/>
</dbReference>
<dbReference type="Proteomes" id="UP000253769">
    <property type="component" value="Unassembled WGS sequence"/>
</dbReference>
<dbReference type="Pfam" id="PF01925">
    <property type="entry name" value="TauE"/>
    <property type="match status" value="1"/>
</dbReference>
<evidence type="ECO:0000256" key="4">
    <source>
        <dbReference type="ARBA" id="ARBA00022475"/>
    </source>
</evidence>
<evidence type="ECO:0000256" key="8">
    <source>
        <dbReference type="RuleBase" id="RU363041"/>
    </source>
</evidence>